<reference evidence="1 2" key="1">
    <citation type="journal article" date="2021" name="BMC Genomics">
        <title>Datura genome reveals duplications of psychoactive alkaloid biosynthetic genes and high mutation rate following tissue culture.</title>
        <authorList>
            <person name="Rajewski A."/>
            <person name="Carter-House D."/>
            <person name="Stajich J."/>
            <person name="Litt A."/>
        </authorList>
    </citation>
    <scope>NUCLEOTIDE SEQUENCE [LARGE SCALE GENOMIC DNA]</scope>
    <source>
        <strain evidence="1">AR-01</strain>
    </source>
</reference>
<comment type="caution">
    <text evidence="1">The sequence shown here is derived from an EMBL/GenBank/DDBJ whole genome shotgun (WGS) entry which is preliminary data.</text>
</comment>
<gene>
    <name evidence="1" type="ORF">HAX54_028955</name>
</gene>
<sequence>MALTVLVMAHHIPDDSSDGCQRSDGLSVEPSKENFLYSGVTADLTNRHLYLQKEI</sequence>
<accession>A0ABS8V7Y6</accession>
<dbReference type="Proteomes" id="UP000823775">
    <property type="component" value="Unassembled WGS sequence"/>
</dbReference>
<evidence type="ECO:0000313" key="1">
    <source>
        <dbReference type="EMBL" id="MCD9642264.1"/>
    </source>
</evidence>
<evidence type="ECO:0000313" key="2">
    <source>
        <dbReference type="Proteomes" id="UP000823775"/>
    </source>
</evidence>
<proteinExistence type="predicted"/>
<name>A0ABS8V7Y6_DATST</name>
<dbReference type="EMBL" id="JACEIK010003569">
    <property type="protein sequence ID" value="MCD9642264.1"/>
    <property type="molecule type" value="Genomic_DNA"/>
</dbReference>
<protein>
    <submittedName>
        <fullName evidence="1">Uncharacterized protein</fullName>
    </submittedName>
</protein>
<keyword evidence="2" id="KW-1185">Reference proteome</keyword>
<feature type="non-terminal residue" evidence="1">
    <location>
        <position position="55"/>
    </location>
</feature>
<organism evidence="1 2">
    <name type="scientific">Datura stramonium</name>
    <name type="common">Jimsonweed</name>
    <name type="synonym">Common thornapple</name>
    <dbReference type="NCBI Taxonomy" id="4076"/>
    <lineage>
        <taxon>Eukaryota</taxon>
        <taxon>Viridiplantae</taxon>
        <taxon>Streptophyta</taxon>
        <taxon>Embryophyta</taxon>
        <taxon>Tracheophyta</taxon>
        <taxon>Spermatophyta</taxon>
        <taxon>Magnoliopsida</taxon>
        <taxon>eudicotyledons</taxon>
        <taxon>Gunneridae</taxon>
        <taxon>Pentapetalae</taxon>
        <taxon>asterids</taxon>
        <taxon>lamiids</taxon>
        <taxon>Solanales</taxon>
        <taxon>Solanaceae</taxon>
        <taxon>Solanoideae</taxon>
        <taxon>Datureae</taxon>
        <taxon>Datura</taxon>
    </lineage>
</organism>